<keyword evidence="3" id="KW-1185">Reference proteome</keyword>
<evidence type="ECO:0000313" key="2">
    <source>
        <dbReference type="EMBL" id="PKU38374.1"/>
    </source>
</evidence>
<feature type="transmembrane region" description="Helical" evidence="1">
    <location>
        <begin position="32"/>
        <end position="52"/>
    </location>
</feature>
<reference evidence="3" key="1">
    <citation type="submission" date="2017-11" db="EMBL/GenBank/DDBJ databases">
        <authorList>
            <person name="Lima N.C."/>
            <person name="Parody-Merino A.M."/>
            <person name="Battley P.F."/>
            <person name="Fidler A.E."/>
            <person name="Prosdocimi F."/>
        </authorList>
    </citation>
    <scope>NUCLEOTIDE SEQUENCE [LARGE SCALE GENOMIC DNA]</scope>
</reference>
<keyword evidence="1" id="KW-0472">Membrane</keyword>
<evidence type="ECO:0000313" key="3">
    <source>
        <dbReference type="Proteomes" id="UP000233556"/>
    </source>
</evidence>
<keyword evidence="1" id="KW-1133">Transmembrane helix</keyword>
<accession>A0A2I0TX27</accession>
<dbReference type="Proteomes" id="UP000233556">
    <property type="component" value="Unassembled WGS sequence"/>
</dbReference>
<evidence type="ECO:0000256" key="1">
    <source>
        <dbReference type="SAM" id="Phobius"/>
    </source>
</evidence>
<dbReference type="AlphaFoldDB" id="A0A2I0TX27"/>
<reference evidence="3" key="2">
    <citation type="submission" date="2017-12" db="EMBL/GenBank/DDBJ databases">
        <title>Genome sequence of the Bar-tailed Godwit (Limosa lapponica baueri).</title>
        <authorList>
            <person name="Lima N.C.B."/>
            <person name="Parody-Merino A.M."/>
            <person name="Battley P.F."/>
            <person name="Fidler A.E."/>
            <person name="Prosdocimi F."/>
        </authorList>
    </citation>
    <scope>NUCLEOTIDE SEQUENCE [LARGE SCALE GENOMIC DNA]</scope>
</reference>
<sequence>MTMSQQCALVAKKANGILGCIKKTVTNRSREVILPLYSALLTSLFFGLCGLSRLTSGLCLIMEYEIREDAEVGLHLAACTPSYDPPFFLYESLENLQKRQEDGLACAVCTTYDVFSSFQCLFQSLARVQG</sequence>
<name>A0A2I0TX27_LIMLA</name>
<protein>
    <submittedName>
        <fullName evidence="2">Uncharacterized protein</fullName>
    </submittedName>
</protein>
<organism evidence="2 3">
    <name type="scientific">Limosa lapponica baueri</name>
    <dbReference type="NCBI Taxonomy" id="1758121"/>
    <lineage>
        <taxon>Eukaryota</taxon>
        <taxon>Metazoa</taxon>
        <taxon>Chordata</taxon>
        <taxon>Craniata</taxon>
        <taxon>Vertebrata</taxon>
        <taxon>Euteleostomi</taxon>
        <taxon>Archelosauria</taxon>
        <taxon>Archosauria</taxon>
        <taxon>Dinosauria</taxon>
        <taxon>Saurischia</taxon>
        <taxon>Theropoda</taxon>
        <taxon>Coelurosauria</taxon>
        <taxon>Aves</taxon>
        <taxon>Neognathae</taxon>
        <taxon>Neoaves</taxon>
        <taxon>Charadriiformes</taxon>
        <taxon>Scolopacidae</taxon>
        <taxon>Limosa</taxon>
    </lineage>
</organism>
<gene>
    <name evidence="2" type="ORF">llap_11319</name>
</gene>
<proteinExistence type="predicted"/>
<keyword evidence="1" id="KW-0812">Transmembrane</keyword>
<dbReference type="EMBL" id="KZ506762">
    <property type="protein sequence ID" value="PKU38374.1"/>
    <property type="molecule type" value="Genomic_DNA"/>
</dbReference>